<sequence>MKKANKTFLFLNLTLGLLILLAYDVFHFFPTTYEEARLWLGEKALGADSIVVKVKEPSTDQNTEFSIFKKYNIWFVSGKEEDGRAHYFADLEKIQSLLDGMAVIRKFGKTAKIMSDSEFRKDGRSFRLILKEQNKEIADLELGDCSYTKSECLIRHLNTKLAYSVSTDIVSRTGEGGLDFFLTTKPFSFLSIGDLESFVYKKKDQVILSFRKKNNIWFSEYPISKAKLSNSKIDNLLLRVVSLSGLSAATESSLSQFKLKDTNTGESLSLVRREAGSEKEYSLTDRGSLNGTGRVLQFSPNGQYVIMPFYVWDYWQNFDIRQLEE</sequence>
<evidence type="ECO:0008006" key="3">
    <source>
        <dbReference type="Google" id="ProtNLM"/>
    </source>
</evidence>
<accession>A0ABN6KLE4</accession>
<dbReference type="Proteomes" id="UP000245263">
    <property type="component" value="Chromosome 1"/>
</dbReference>
<dbReference type="RefSeq" id="WP_109021092.1">
    <property type="nucleotide sequence ID" value="NZ_AP025028.1"/>
</dbReference>
<proteinExistence type="predicted"/>
<protein>
    <recommendedName>
        <fullName evidence="3">DUF4340 domain-containing protein</fullName>
    </recommendedName>
</protein>
<gene>
    <name evidence="1" type="ORF">LPTSP3_g29010</name>
</gene>
<name>A0ABN6KLE4_9LEPT</name>
<organism evidence="1 2">
    <name type="scientific">Leptospira kobayashii</name>
    <dbReference type="NCBI Taxonomy" id="1917830"/>
    <lineage>
        <taxon>Bacteria</taxon>
        <taxon>Pseudomonadati</taxon>
        <taxon>Spirochaetota</taxon>
        <taxon>Spirochaetia</taxon>
        <taxon>Leptospirales</taxon>
        <taxon>Leptospiraceae</taxon>
        <taxon>Leptospira</taxon>
    </lineage>
</organism>
<evidence type="ECO:0000313" key="2">
    <source>
        <dbReference type="Proteomes" id="UP000245263"/>
    </source>
</evidence>
<keyword evidence="2" id="KW-1185">Reference proteome</keyword>
<reference evidence="1 2" key="1">
    <citation type="submission" date="2021-08" db="EMBL/GenBank/DDBJ databases">
        <title>Complete genome sequence of Leptospira kobayashii strain E30.</title>
        <authorList>
            <person name="Nakao R."/>
            <person name="Nakamura S."/>
            <person name="Masuzawa T."/>
            <person name="Koizumi N."/>
        </authorList>
    </citation>
    <scope>NUCLEOTIDE SEQUENCE [LARGE SCALE GENOMIC DNA]</scope>
    <source>
        <strain evidence="1 2">E30</strain>
    </source>
</reference>
<evidence type="ECO:0000313" key="1">
    <source>
        <dbReference type="EMBL" id="BDA79971.1"/>
    </source>
</evidence>
<dbReference type="EMBL" id="AP025028">
    <property type="protein sequence ID" value="BDA79971.1"/>
    <property type="molecule type" value="Genomic_DNA"/>
</dbReference>